<dbReference type="GO" id="GO:0010411">
    <property type="term" value="P:xyloglucan metabolic process"/>
    <property type="evidence" value="ECO:0007669"/>
    <property type="project" value="TreeGrafter"/>
</dbReference>
<dbReference type="eggNOG" id="ENOG502QR03">
    <property type="taxonomic scope" value="Eukaryota"/>
</dbReference>
<dbReference type="PROSITE" id="PS51164">
    <property type="entry name" value="CBM1_2"/>
    <property type="match status" value="1"/>
</dbReference>
<evidence type="ECO:0000256" key="6">
    <source>
        <dbReference type="ARBA" id="ARBA00023326"/>
    </source>
</evidence>
<dbReference type="CDD" id="cd15482">
    <property type="entry name" value="Sialidase_non-viral"/>
    <property type="match status" value="1"/>
</dbReference>
<keyword evidence="12" id="KW-1185">Reference proteome</keyword>
<dbReference type="EMBL" id="JH921429">
    <property type="protein sequence ID" value="EKD20273.1"/>
    <property type="molecule type" value="Genomic_DNA"/>
</dbReference>
<keyword evidence="6" id="KW-0624">Polysaccharide degradation</keyword>
<dbReference type="PANTHER" id="PTHR43739:SF2">
    <property type="entry name" value="OLIGOXYLOGLUCAN-REDUCING END-SPECIFIC XYLOGLUCANASE-RELATED"/>
    <property type="match status" value="1"/>
</dbReference>
<dbReference type="Gene3D" id="2.130.10.10">
    <property type="entry name" value="YVTN repeat-like/Quinoprotein amine dehydrogenase"/>
    <property type="match status" value="2"/>
</dbReference>
<dbReference type="InterPro" id="IPR000254">
    <property type="entry name" value="CBD"/>
</dbReference>
<feature type="chain" id="PRO_5003853082" evidence="9">
    <location>
        <begin position="22"/>
        <end position="867"/>
    </location>
</feature>
<dbReference type="SUPFAM" id="SSF57180">
    <property type="entry name" value="Cellulose-binding domain"/>
    <property type="match status" value="1"/>
</dbReference>
<dbReference type="PANTHER" id="PTHR43739">
    <property type="entry name" value="XYLOGLUCANASE (EUROFUNG)"/>
    <property type="match status" value="1"/>
</dbReference>
<keyword evidence="4" id="KW-0119">Carbohydrate metabolism</keyword>
<keyword evidence="3" id="KW-0136">Cellulose degradation</keyword>
<dbReference type="Pfam" id="PF00734">
    <property type="entry name" value="CBM_1"/>
    <property type="match status" value="1"/>
</dbReference>
<dbReference type="Proteomes" id="UP000006753">
    <property type="component" value="Unassembled WGS sequence"/>
</dbReference>
<dbReference type="InParanoid" id="K1XHN6"/>
<dbReference type="InterPro" id="IPR052025">
    <property type="entry name" value="Xyloglucanase_GH74"/>
</dbReference>
<evidence type="ECO:0000313" key="12">
    <source>
        <dbReference type="Proteomes" id="UP000006753"/>
    </source>
</evidence>
<dbReference type="SMART" id="SM00236">
    <property type="entry name" value="fCBD"/>
    <property type="match status" value="1"/>
</dbReference>
<feature type="region of interest" description="Disordered" evidence="8">
    <location>
        <begin position="800"/>
        <end position="826"/>
    </location>
</feature>
<dbReference type="InterPro" id="IPR015943">
    <property type="entry name" value="WD40/YVTN_repeat-like_dom_sf"/>
</dbReference>
<feature type="signal peptide" evidence="9">
    <location>
        <begin position="1"/>
        <end position="21"/>
    </location>
</feature>
<evidence type="ECO:0000313" key="11">
    <source>
        <dbReference type="EMBL" id="EKD20273.1"/>
    </source>
</evidence>
<dbReference type="KEGG" id="mbe:MBM_00955"/>
<reference evidence="11 12" key="1">
    <citation type="journal article" date="2012" name="BMC Genomics">
        <title>Sequencing the genome of Marssonina brunnea reveals fungus-poplar co-evolution.</title>
        <authorList>
            <person name="Zhu S."/>
            <person name="Cao Y.-Z."/>
            <person name="Jiang C."/>
            <person name="Tan B.-Y."/>
            <person name="Wang Z."/>
            <person name="Feng S."/>
            <person name="Zhang L."/>
            <person name="Su X.-H."/>
            <person name="Brejova B."/>
            <person name="Vinar T."/>
            <person name="Xu M."/>
            <person name="Wang M.-X."/>
            <person name="Zhang S.-G."/>
            <person name="Huang M.-R."/>
            <person name="Wu R."/>
            <person name="Zhou Y."/>
        </authorList>
    </citation>
    <scope>NUCLEOTIDE SEQUENCE [LARGE SCALE GENOMIC DNA]</scope>
    <source>
        <strain evidence="11 12">MB_m1</strain>
    </source>
</reference>
<keyword evidence="1 9" id="KW-0732">Signal</keyword>
<proteinExistence type="inferred from homology"/>
<evidence type="ECO:0000256" key="5">
    <source>
        <dbReference type="ARBA" id="ARBA00023295"/>
    </source>
</evidence>
<dbReference type="GO" id="GO:0030245">
    <property type="term" value="P:cellulose catabolic process"/>
    <property type="evidence" value="ECO:0007669"/>
    <property type="project" value="UniProtKB-KW"/>
</dbReference>
<dbReference type="InterPro" id="IPR035971">
    <property type="entry name" value="CBD_sf"/>
</dbReference>
<dbReference type="GO" id="GO:0005576">
    <property type="term" value="C:extracellular region"/>
    <property type="evidence" value="ECO:0007669"/>
    <property type="project" value="InterPro"/>
</dbReference>
<evidence type="ECO:0000256" key="3">
    <source>
        <dbReference type="ARBA" id="ARBA00023001"/>
    </source>
</evidence>
<organism evidence="11 12">
    <name type="scientific">Marssonina brunnea f. sp. multigermtubi (strain MB_m1)</name>
    <name type="common">Marssonina leaf spot fungus</name>
    <dbReference type="NCBI Taxonomy" id="1072389"/>
    <lineage>
        <taxon>Eukaryota</taxon>
        <taxon>Fungi</taxon>
        <taxon>Dikarya</taxon>
        <taxon>Ascomycota</taxon>
        <taxon>Pezizomycotina</taxon>
        <taxon>Leotiomycetes</taxon>
        <taxon>Helotiales</taxon>
        <taxon>Drepanopezizaceae</taxon>
        <taxon>Drepanopeziza</taxon>
    </lineage>
</organism>
<accession>K1XHN6</accession>
<feature type="region of interest" description="Disordered" evidence="8">
    <location>
        <begin position="749"/>
        <end position="769"/>
    </location>
</feature>
<comment type="similarity">
    <text evidence="7">Belongs to the glycosyl hydrolase 74 family.</text>
</comment>
<dbReference type="GO" id="GO:0016798">
    <property type="term" value="F:hydrolase activity, acting on glycosyl bonds"/>
    <property type="evidence" value="ECO:0007669"/>
    <property type="project" value="UniProtKB-KW"/>
</dbReference>
<evidence type="ECO:0000259" key="10">
    <source>
        <dbReference type="PROSITE" id="PS51164"/>
    </source>
</evidence>
<evidence type="ECO:0000256" key="1">
    <source>
        <dbReference type="ARBA" id="ARBA00022729"/>
    </source>
</evidence>
<dbReference type="AlphaFoldDB" id="K1XHN6"/>
<dbReference type="SUPFAM" id="SSF110296">
    <property type="entry name" value="Oligoxyloglucan reducing end-specific cellobiohydrolase"/>
    <property type="match status" value="2"/>
</dbReference>
<evidence type="ECO:0000256" key="2">
    <source>
        <dbReference type="ARBA" id="ARBA00022801"/>
    </source>
</evidence>
<name>K1XHN6_MARBU</name>
<dbReference type="FunFam" id="2.130.10.10:FF:000534">
    <property type="entry name" value="Xyloglucanase Xgh74A"/>
    <property type="match status" value="1"/>
</dbReference>
<evidence type="ECO:0000256" key="4">
    <source>
        <dbReference type="ARBA" id="ARBA00023277"/>
    </source>
</evidence>
<dbReference type="OMA" id="YSSWWPD"/>
<dbReference type="HOGENOM" id="CLU_004180_1_0_1"/>
<sequence length="867" mass="91018">MRTLQSVAFLVVVLLSESVQAVASQAFTWKNVKIGGGGGFVPGIVFNPTVKGLAYARTDIGGAYRLNADDSWTPLMEWANSSNWHDWGTDALATDPVDTNRLYVAVGMYTNEWDPNAGSILRSTDQGNTWAETKLPFKVGGNMPGRGIGERLAIDPKANNIIYYGARSGNGLYKSTDYGVTFAKVSSFTWPGTYFQDASSSYTSDPVGIAWITFDTTTGTKGTATPRIFVGVVDAGQSVFKSEDAGVTWSWVSGEPQLGFVPHKGVFSPGEKILYVTYANGVGPYDGTNGTLHKYNVTSGVWTDISPTPLASTYYGYGGLTVDLQRPGTLMVAALNCWWPDEIIWRSTDSGATWSPIWEWNAYPSINYYYKFDITNAPWLVDTTSTADFVAKVGWMVEALSIDPFDSNHWLYGTGATIYGSHDLLNWDTSHSVTVKSLANGLEETSVQSLLVVPGGPPLLSAVGDIGGFSHASLDVAPTQAFHTPTYGSTKDLDYAGNKPANIVRSGESSTAIQIAISSNFGGSWNPYYGASLTTAPGKVAFSADADTILLMSGTDGPLISKNVATFAAVPSLPSGAAIASDKRNNSYFYGGSAGSFYVSSNGGVTFTKTVALGSSTLVNQIRVHPTVAGDVWATTDAGLFHSTNFGSTFTQVASSVTAGYSFAFGAGSTTAAYPTIYGFFTISGTTALFKSEDSGLNWAMISDATHGFGAASANVVGADMAIYGKVYVGTNGRGIYYGIASGALPPSTATASSTSTTSKTTSSVRTSLTNSVTSSKSSTVIVTTSFKASTSTSKTTMASSTSKATTASSTSKTTTATSKTSGAGSTATALPYGQCAGDSTYTGPKICPTGWTCTFSNTFYSQCLQS</sequence>
<feature type="domain" description="CBM1" evidence="10">
    <location>
        <begin position="828"/>
        <end position="865"/>
    </location>
</feature>
<evidence type="ECO:0000256" key="9">
    <source>
        <dbReference type="SAM" id="SignalP"/>
    </source>
</evidence>
<gene>
    <name evidence="11" type="ORF">MBM_00955</name>
</gene>
<keyword evidence="2" id="KW-0378">Hydrolase</keyword>
<evidence type="ECO:0000256" key="8">
    <source>
        <dbReference type="SAM" id="MobiDB-lite"/>
    </source>
</evidence>
<dbReference type="GO" id="GO:0030248">
    <property type="term" value="F:cellulose binding"/>
    <property type="evidence" value="ECO:0007669"/>
    <property type="project" value="InterPro"/>
</dbReference>
<evidence type="ECO:0000256" key="7">
    <source>
        <dbReference type="ARBA" id="ARBA00037986"/>
    </source>
</evidence>
<keyword evidence="5" id="KW-0326">Glycosidase</keyword>
<protein>
    <submittedName>
        <fullName evidence="11">Xyloglucanase</fullName>
    </submittedName>
</protein>
<dbReference type="OrthoDB" id="2151161at2759"/>